<proteinExistence type="predicted"/>
<keyword evidence="6" id="KW-1133">Transmembrane helix</keyword>
<feature type="transmembrane region" description="Helical" evidence="6">
    <location>
        <begin position="75"/>
        <end position="94"/>
    </location>
</feature>
<gene>
    <name evidence="8" type="ORF">E9228_002631</name>
</gene>
<feature type="region of interest" description="Disordered" evidence="5">
    <location>
        <begin position="1"/>
        <end position="23"/>
    </location>
</feature>
<evidence type="ECO:0000256" key="6">
    <source>
        <dbReference type="SAM" id="Phobius"/>
    </source>
</evidence>
<comment type="caution">
    <text evidence="8">The sequence shown here is derived from an EMBL/GenBank/DDBJ whole genome shotgun (WGS) entry which is preliminary data.</text>
</comment>
<evidence type="ECO:0000256" key="1">
    <source>
        <dbReference type="ARBA" id="ARBA00022512"/>
    </source>
</evidence>
<evidence type="ECO:0000259" key="7">
    <source>
        <dbReference type="PROSITE" id="PS50847"/>
    </source>
</evidence>
<dbReference type="PROSITE" id="PS50847">
    <property type="entry name" value="GRAM_POS_ANCHORING"/>
    <property type="match status" value="1"/>
</dbReference>
<keyword evidence="6" id="KW-0472">Membrane</keyword>
<keyword evidence="4" id="KW-0572">Peptidoglycan-anchor</keyword>
<feature type="domain" description="Gram-positive cocci surface proteins LPxTG" evidence="7">
    <location>
        <begin position="66"/>
        <end position="98"/>
    </location>
</feature>
<keyword evidence="1" id="KW-0134">Cell wall</keyword>
<evidence type="ECO:0000313" key="9">
    <source>
        <dbReference type="Proteomes" id="UP001318300"/>
    </source>
</evidence>
<evidence type="ECO:0000256" key="2">
    <source>
        <dbReference type="ARBA" id="ARBA00022525"/>
    </source>
</evidence>
<dbReference type="InterPro" id="IPR019931">
    <property type="entry name" value="LPXTG_anchor"/>
</dbReference>
<organism evidence="8 9">
    <name type="scientific">Curtobacterium salicis</name>
    <dbReference type="NCBI Taxonomy" id="1779862"/>
    <lineage>
        <taxon>Bacteria</taxon>
        <taxon>Bacillati</taxon>
        <taxon>Actinomycetota</taxon>
        <taxon>Actinomycetes</taxon>
        <taxon>Micrococcales</taxon>
        <taxon>Microbacteriaceae</taxon>
        <taxon>Curtobacterium</taxon>
    </lineage>
</organism>
<keyword evidence="6" id="KW-0812">Transmembrane</keyword>
<evidence type="ECO:0000256" key="3">
    <source>
        <dbReference type="ARBA" id="ARBA00022729"/>
    </source>
</evidence>
<reference evidence="8 9" key="1">
    <citation type="submission" date="2020-03" db="EMBL/GenBank/DDBJ databases">
        <title>Above-ground endophytic microbial communities from plants in different locations in the United States.</title>
        <authorList>
            <person name="Frank C."/>
        </authorList>
    </citation>
    <scope>NUCLEOTIDE SEQUENCE [LARGE SCALE GENOMIC DNA]</scope>
    <source>
        <strain evidence="8 9">WW7</strain>
    </source>
</reference>
<keyword evidence="3" id="KW-0732">Signal</keyword>
<evidence type="ECO:0000256" key="4">
    <source>
        <dbReference type="ARBA" id="ARBA00023088"/>
    </source>
</evidence>
<keyword evidence="9" id="KW-1185">Reference proteome</keyword>
<name>A0ABX0T8X2_9MICO</name>
<keyword evidence="2" id="KW-0964">Secreted</keyword>
<evidence type="ECO:0000256" key="5">
    <source>
        <dbReference type="SAM" id="MobiDB-lite"/>
    </source>
</evidence>
<accession>A0ABX0T8X2</accession>
<evidence type="ECO:0000313" key="8">
    <source>
        <dbReference type="EMBL" id="NII41973.1"/>
    </source>
</evidence>
<dbReference type="Proteomes" id="UP001318300">
    <property type="component" value="Unassembled WGS sequence"/>
</dbReference>
<dbReference type="EMBL" id="JAAOYO010000004">
    <property type="protein sequence ID" value="NII41973.1"/>
    <property type="molecule type" value="Genomic_DNA"/>
</dbReference>
<protein>
    <recommendedName>
        <fullName evidence="7">Gram-positive cocci surface proteins LPxTG domain-containing protein</fullName>
    </recommendedName>
</protein>
<sequence length="98" mass="9610">MPVTGTTTDPGTPVTAVPAVGTDPAGTVRIAPAAQVTTRTTAAPVGTTVTGTGTSSGSTESDLATLAYTGAERPVLPALAALLLLLAGLGTMALRRRH</sequence>